<dbReference type="InterPro" id="IPR012337">
    <property type="entry name" value="RNaseH-like_sf"/>
</dbReference>
<organism evidence="3 4">
    <name type="scientific">Didymodactylos carnosus</name>
    <dbReference type="NCBI Taxonomy" id="1234261"/>
    <lineage>
        <taxon>Eukaryota</taxon>
        <taxon>Metazoa</taxon>
        <taxon>Spiralia</taxon>
        <taxon>Gnathifera</taxon>
        <taxon>Rotifera</taxon>
        <taxon>Eurotatoria</taxon>
        <taxon>Bdelloidea</taxon>
        <taxon>Philodinida</taxon>
        <taxon>Philodinidae</taxon>
        <taxon>Didymodactylos</taxon>
    </lineage>
</organism>
<dbReference type="EMBL" id="CAJOBA010046851">
    <property type="protein sequence ID" value="CAF4194325.1"/>
    <property type="molecule type" value="Genomic_DNA"/>
</dbReference>
<protein>
    <submittedName>
        <fullName evidence="3">Uncharacterized protein</fullName>
    </submittedName>
</protein>
<sequence length="200" mass="23061">MRPDESYTYFFYRYPFVDNDDDEDPVEFVTDNVAVTDDSSSDEEDEPHDNSDDDNQETPHECAHTALDSSESIIEDDEFEDDSDLDNDASNTLTSVVINQNDLFEVLLGVYTSLTHVRQVVKFIRNHGVVDAYVRKMKSIGTTINEQRSGGIILDFRVRWNSTFYMLERFLAHRDIIKSFILSPDRLCNGLTKDQIIKVK</sequence>
<dbReference type="EMBL" id="CAJNOK010025152">
    <property type="protein sequence ID" value="CAF1386407.1"/>
    <property type="molecule type" value="Genomic_DNA"/>
</dbReference>
<feature type="region of interest" description="Disordered" evidence="1">
    <location>
        <begin position="32"/>
        <end position="86"/>
    </location>
</feature>
<gene>
    <name evidence="2" type="ORF">OVA965_LOCUS32355</name>
    <name evidence="3" type="ORF">TMI583_LOCUS33211</name>
</gene>
<feature type="compositionally biased region" description="Acidic residues" evidence="1">
    <location>
        <begin position="73"/>
        <end position="86"/>
    </location>
</feature>
<dbReference type="SUPFAM" id="SSF53098">
    <property type="entry name" value="Ribonuclease H-like"/>
    <property type="match status" value="1"/>
</dbReference>
<feature type="compositionally biased region" description="Acidic residues" evidence="1">
    <location>
        <begin position="39"/>
        <end position="56"/>
    </location>
</feature>
<accession>A0A8S2S2R0</accession>
<evidence type="ECO:0000313" key="2">
    <source>
        <dbReference type="EMBL" id="CAF1386407.1"/>
    </source>
</evidence>
<evidence type="ECO:0000256" key="1">
    <source>
        <dbReference type="SAM" id="MobiDB-lite"/>
    </source>
</evidence>
<reference evidence="3" key="1">
    <citation type="submission" date="2021-02" db="EMBL/GenBank/DDBJ databases">
        <authorList>
            <person name="Nowell W R."/>
        </authorList>
    </citation>
    <scope>NUCLEOTIDE SEQUENCE</scope>
</reference>
<dbReference type="Proteomes" id="UP000677228">
    <property type="component" value="Unassembled WGS sequence"/>
</dbReference>
<dbReference type="Proteomes" id="UP000682733">
    <property type="component" value="Unassembled WGS sequence"/>
</dbReference>
<name>A0A8S2S2R0_9BILA</name>
<dbReference type="AlphaFoldDB" id="A0A8S2S2R0"/>
<evidence type="ECO:0000313" key="3">
    <source>
        <dbReference type="EMBL" id="CAF4194325.1"/>
    </source>
</evidence>
<evidence type="ECO:0000313" key="4">
    <source>
        <dbReference type="Proteomes" id="UP000682733"/>
    </source>
</evidence>
<comment type="caution">
    <text evidence="3">The sequence shown here is derived from an EMBL/GenBank/DDBJ whole genome shotgun (WGS) entry which is preliminary data.</text>
</comment>
<proteinExistence type="predicted"/>